<feature type="transmembrane region" description="Helical" evidence="1">
    <location>
        <begin position="12"/>
        <end position="31"/>
    </location>
</feature>
<keyword evidence="1" id="KW-1133">Transmembrane helix</keyword>
<evidence type="ECO:0000313" key="3">
    <source>
        <dbReference type="Proteomes" id="UP000008808"/>
    </source>
</evidence>
<dbReference type="eggNOG" id="ENOG5032XVS">
    <property type="taxonomic scope" value="Bacteria"/>
</dbReference>
<keyword evidence="3" id="KW-1185">Reference proteome</keyword>
<evidence type="ECO:0000256" key="1">
    <source>
        <dbReference type="SAM" id="Phobius"/>
    </source>
</evidence>
<keyword evidence="1" id="KW-0472">Membrane</keyword>
<reference evidence="3" key="1">
    <citation type="journal article" date="2009" name="J. Bacteriol.">
        <title>Complete genome sequence of Erythrobacter litoralis HTCC2594.</title>
        <authorList>
            <person name="Oh H.M."/>
            <person name="Giovannoni S.J."/>
            <person name="Ferriera S."/>
            <person name="Johnson J."/>
            <person name="Cho J.C."/>
        </authorList>
    </citation>
    <scope>NUCLEOTIDE SEQUENCE [LARGE SCALE GENOMIC DNA]</scope>
    <source>
        <strain evidence="3">HTCC2594</strain>
    </source>
</reference>
<dbReference type="STRING" id="314225.ELI_12390"/>
<feature type="transmembrane region" description="Helical" evidence="1">
    <location>
        <begin position="79"/>
        <end position="100"/>
    </location>
</feature>
<protein>
    <recommendedName>
        <fullName evidence="4">Transmembrane protein</fullName>
    </recommendedName>
</protein>
<feature type="transmembrane region" description="Helical" evidence="1">
    <location>
        <begin position="145"/>
        <end position="166"/>
    </location>
</feature>
<dbReference type="Proteomes" id="UP000008808">
    <property type="component" value="Chromosome"/>
</dbReference>
<accession>Q2N6X1</accession>
<feature type="transmembrane region" description="Helical" evidence="1">
    <location>
        <begin position="37"/>
        <end position="58"/>
    </location>
</feature>
<dbReference type="EMBL" id="CP000157">
    <property type="protein sequence ID" value="ABC64570.1"/>
    <property type="molecule type" value="Genomic_DNA"/>
</dbReference>
<evidence type="ECO:0008006" key="4">
    <source>
        <dbReference type="Google" id="ProtNLM"/>
    </source>
</evidence>
<dbReference type="HOGENOM" id="CLU_115425_0_0_5"/>
<proteinExistence type="predicted"/>
<gene>
    <name evidence="2" type="ordered locus">ELI_12390</name>
</gene>
<feature type="transmembrane region" description="Helical" evidence="1">
    <location>
        <begin position="112"/>
        <end position="133"/>
    </location>
</feature>
<organism evidence="2 3">
    <name type="scientific">Erythrobacter litoralis (strain HTCC2594)</name>
    <dbReference type="NCBI Taxonomy" id="314225"/>
    <lineage>
        <taxon>Bacteria</taxon>
        <taxon>Pseudomonadati</taxon>
        <taxon>Pseudomonadota</taxon>
        <taxon>Alphaproteobacteria</taxon>
        <taxon>Sphingomonadales</taxon>
        <taxon>Erythrobacteraceae</taxon>
        <taxon>Erythrobacter/Porphyrobacter group</taxon>
        <taxon>Erythrobacter</taxon>
    </lineage>
</organism>
<dbReference type="KEGG" id="eli:ELI_12390"/>
<dbReference type="AlphaFoldDB" id="Q2N6X1"/>
<sequence length="205" mass="22039">MTEAAESVGRSPFFWGGLMFGAYGAIAGLAFTGAIEGMAVLLIMLAPMGLMIPLIRSANRRVDAGGTACLNKGEAQKRYLKRVAISTSLYMIAIALMVLVENSDGRAETLRILVAVLPGLAVIGVFWAIGRLIVEEQDEFIRMLVIRQSLIATGFALSIASVWGFLEQVEAVPHLPAYWWAVAWFFGLAIGAAANRITYGSWGAV</sequence>
<evidence type="ECO:0000313" key="2">
    <source>
        <dbReference type="EMBL" id="ABC64570.1"/>
    </source>
</evidence>
<feature type="transmembrane region" description="Helical" evidence="1">
    <location>
        <begin position="178"/>
        <end position="199"/>
    </location>
</feature>
<name>Q2N6X1_ERYLH</name>
<keyword evidence="1" id="KW-0812">Transmembrane</keyword>